<keyword evidence="2" id="KW-1185">Reference proteome</keyword>
<name>A0ABX3XB60_9BRAD</name>
<protein>
    <recommendedName>
        <fullName evidence="3">Methyltransferase domain-containing protein</fullName>
    </recommendedName>
</protein>
<sequence length="320" mass="35416">MLTKERHAINVVPAAKCNNCGSLEYGVVFEAGSAQVNQIVRCGGCGLMYAFPMNTSNLSQYLNNSPAPLTDKSGQVKHTADKMPDYRVMARGLEEFLPRKGALCEIGIYSGVLLDYLRSRGWTVSGIEPDGCAVGYARRAFGLDVHHGTLDTASLKPESIDAAIMLHVIEHLDDPARAVVQVHRLLKPGGIFVVETPTYDSWTFKILGRRERSVSCDGHIFFYTQKTLSALLQQHGFEIVKTQLVGRTMSLSRLLFNVGVVAKNRKTKDRLAALATSLGLEKYYIYLNVGDMVRMYARKVSSGNDEQTMHQRSTVLERGP</sequence>
<dbReference type="EMBL" id="NAFK01000097">
    <property type="protein sequence ID" value="OSJ35982.1"/>
    <property type="molecule type" value="Genomic_DNA"/>
</dbReference>
<evidence type="ECO:0008006" key="3">
    <source>
        <dbReference type="Google" id="ProtNLM"/>
    </source>
</evidence>
<dbReference type="InterPro" id="IPR029063">
    <property type="entry name" value="SAM-dependent_MTases_sf"/>
</dbReference>
<dbReference type="RefSeq" id="WP_085383181.1">
    <property type="nucleotide sequence ID" value="NZ_NAFJ01000074.1"/>
</dbReference>
<accession>A0ABX3XB60</accession>
<reference evidence="1 2" key="1">
    <citation type="submission" date="2017-03" db="EMBL/GenBank/DDBJ databases">
        <title>Whole genome sequences of fourteen strains of Bradyrhizobium canariense and one strain of Bradyrhizobium japonicum isolated from Lupinus (Papilionoideae: Genisteae) species in Algeria.</title>
        <authorList>
            <person name="Crovadore J."/>
            <person name="Chekireb D."/>
            <person name="Brachmann A."/>
            <person name="Chablais R."/>
            <person name="Cochard B."/>
            <person name="Lefort F."/>
        </authorList>
    </citation>
    <scope>NUCLEOTIDE SEQUENCE [LARGE SCALE GENOMIC DNA]</scope>
    <source>
        <strain evidence="1 2">UBMAN05</strain>
    </source>
</reference>
<dbReference type="Gene3D" id="3.40.50.150">
    <property type="entry name" value="Vaccinia Virus protein VP39"/>
    <property type="match status" value="1"/>
</dbReference>
<organism evidence="1 2">
    <name type="scientific">Bradyrhizobium canariense</name>
    <dbReference type="NCBI Taxonomy" id="255045"/>
    <lineage>
        <taxon>Bacteria</taxon>
        <taxon>Pseudomonadati</taxon>
        <taxon>Pseudomonadota</taxon>
        <taxon>Alphaproteobacteria</taxon>
        <taxon>Hyphomicrobiales</taxon>
        <taxon>Nitrobacteraceae</taxon>
        <taxon>Bradyrhizobium</taxon>
    </lineage>
</organism>
<gene>
    <name evidence="1" type="ORF">BST63_01090</name>
</gene>
<dbReference type="CDD" id="cd02440">
    <property type="entry name" value="AdoMet_MTases"/>
    <property type="match status" value="1"/>
</dbReference>
<comment type="caution">
    <text evidence="1">The sequence shown here is derived from an EMBL/GenBank/DDBJ whole genome shotgun (WGS) entry which is preliminary data.</text>
</comment>
<proteinExistence type="predicted"/>
<dbReference type="PANTHER" id="PTHR43861:SF6">
    <property type="entry name" value="METHYLTRANSFERASE TYPE 11"/>
    <property type="match status" value="1"/>
</dbReference>
<dbReference type="SUPFAM" id="SSF53335">
    <property type="entry name" value="S-adenosyl-L-methionine-dependent methyltransferases"/>
    <property type="match status" value="1"/>
</dbReference>
<dbReference type="Proteomes" id="UP000193884">
    <property type="component" value="Unassembled WGS sequence"/>
</dbReference>
<dbReference type="PANTHER" id="PTHR43861">
    <property type="entry name" value="TRANS-ACONITATE 2-METHYLTRANSFERASE-RELATED"/>
    <property type="match status" value="1"/>
</dbReference>
<evidence type="ECO:0000313" key="2">
    <source>
        <dbReference type="Proteomes" id="UP000193884"/>
    </source>
</evidence>
<dbReference type="Pfam" id="PF13489">
    <property type="entry name" value="Methyltransf_23"/>
    <property type="match status" value="1"/>
</dbReference>
<evidence type="ECO:0000313" key="1">
    <source>
        <dbReference type="EMBL" id="OSJ35982.1"/>
    </source>
</evidence>